<evidence type="ECO:0000313" key="2">
    <source>
        <dbReference type="Proteomes" id="UP000219338"/>
    </source>
</evidence>
<reference evidence="2" key="1">
    <citation type="journal article" date="2017" name="Nat. Ecol. Evol.">
        <title>Genome expansion and lineage-specific genetic innovations in the forest pathogenic fungi Armillaria.</title>
        <authorList>
            <person name="Sipos G."/>
            <person name="Prasanna A.N."/>
            <person name="Walter M.C."/>
            <person name="O'Connor E."/>
            <person name="Balint B."/>
            <person name="Krizsan K."/>
            <person name="Kiss B."/>
            <person name="Hess J."/>
            <person name="Varga T."/>
            <person name="Slot J."/>
            <person name="Riley R."/>
            <person name="Boka B."/>
            <person name="Rigling D."/>
            <person name="Barry K."/>
            <person name="Lee J."/>
            <person name="Mihaltcheva S."/>
            <person name="LaButti K."/>
            <person name="Lipzen A."/>
            <person name="Waldron R."/>
            <person name="Moloney N.M."/>
            <person name="Sperisen C."/>
            <person name="Kredics L."/>
            <person name="Vagvoelgyi C."/>
            <person name="Patrignani A."/>
            <person name="Fitzpatrick D."/>
            <person name="Nagy I."/>
            <person name="Doyle S."/>
            <person name="Anderson J.B."/>
            <person name="Grigoriev I.V."/>
            <person name="Gueldener U."/>
            <person name="Muensterkoetter M."/>
            <person name="Nagy L.G."/>
        </authorList>
    </citation>
    <scope>NUCLEOTIDE SEQUENCE [LARGE SCALE GENOMIC DNA]</scope>
    <source>
        <strain evidence="2">C18/9</strain>
    </source>
</reference>
<protein>
    <submittedName>
        <fullName evidence="1">Uncharacterized protein</fullName>
    </submittedName>
</protein>
<name>A0A284RMG8_ARMOS</name>
<accession>A0A284RMG8</accession>
<evidence type="ECO:0000313" key="1">
    <source>
        <dbReference type="EMBL" id="SJL09911.1"/>
    </source>
</evidence>
<dbReference type="AlphaFoldDB" id="A0A284RMG8"/>
<organism evidence="1 2">
    <name type="scientific">Armillaria ostoyae</name>
    <name type="common">Armillaria root rot fungus</name>
    <dbReference type="NCBI Taxonomy" id="47428"/>
    <lineage>
        <taxon>Eukaryota</taxon>
        <taxon>Fungi</taxon>
        <taxon>Dikarya</taxon>
        <taxon>Basidiomycota</taxon>
        <taxon>Agaricomycotina</taxon>
        <taxon>Agaricomycetes</taxon>
        <taxon>Agaricomycetidae</taxon>
        <taxon>Agaricales</taxon>
        <taxon>Marasmiineae</taxon>
        <taxon>Physalacriaceae</taxon>
        <taxon>Armillaria</taxon>
    </lineage>
</organism>
<gene>
    <name evidence="1" type="ORF">ARMOST_13292</name>
</gene>
<dbReference type="Proteomes" id="UP000219338">
    <property type="component" value="Unassembled WGS sequence"/>
</dbReference>
<proteinExistence type="predicted"/>
<keyword evidence="2" id="KW-1185">Reference proteome</keyword>
<sequence>MQVGFLQCARQSIPVANPTRLCDAPLSLPALRPTMSLAVFLYIAASERNTSQAHAFLTRGDPNAIYVIGHSAFHCQHISRKMLQPSTVVYHKREQSAKSVFGEELETECRVSVESDSPLINVQLLYY</sequence>
<dbReference type="EMBL" id="FUEG01000011">
    <property type="protein sequence ID" value="SJL09911.1"/>
    <property type="molecule type" value="Genomic_DNA"/>
</dbReference>